<feature type="transmembrane region" description="Helical" evidence="1">
    <location>
        <begin position="45"/>
        <end position="62"/>
    </location>
</feature>
<accession>A0A5B0DRA6</accession>
<name>A0A5B0DRA6_9HYPH</name>
<feature type="transmembrane region" description="Helical" evidence="1">
    <location>
        <begin position="205"/>
        <end position="227"/>
    </location>
</feature>
<keyword evidence="1" id="KW-0812">Transmembrane</keyword>
<keyword evidence="1" id="KW-0472">Membrane</keyword>
<keyword evidence="1" id="KW-1133">Transmembrane helix</keyword>
<feature type="transmembrane region" description="Helical" evidence="1">
    <location>
        <begin position="337"/>
        <end position="354"/>
    </location>
</feature>
<feature type="transmembrane region" description="Helical" evidence="1">
    <location>
        <begin position="161"/>
        <end position="179"/>
    </location>
</feature>
<dbReference type="EMBL" id="VTWH01000003">
    <property type="protein sequence ID" value="KAA0969324.1"/>
    <property type="molecule type" value="Genomic_DNA"/>
</dbReference>
<evidence type="ECO:0000313" key="2">
    <source>
        <dbReference type="EMBL" id="KAA0969324.1"/>
    </source>
</evidence>
<protein>
    <recommendedName>
        <fullName evidence="4">DUF1624 domain-containing protein</fullName>
    </recommendedName>
</protein>
<organism evidence="2 3">
    <name type="scientific">Aureimonas fodinaquatilis</name>
    <dbReference type="NCBI Taxonomy" id="2565783"/>
    <lineage>
        <taxon>Bacteria</taxon>
        <taxon>Pseudomonadati</taxon>
        <taxon>Pseudomonadota</taxon>
        <taxon>Alphaproteobacteria</taxon>
        <taxon>Hyphomicrobiales</taxon>
        <taxon>Aurantimonadaceae</taxon>
        <taxon>Aureimonas</taxon>
    </lineage>
</organism>
<dbReference type="RefSeq" id="WP_149300610.1">
    <property type="nucleotide sequence ID" value="NZ_VTWH01000003.1"/>
</dbReference>
<feature type="transmembrane region" description="Helical" evidence="1">
    <location>
        <begin position="83"/>
        <end position="105"/>
    </location>
</feature>
<feature type="transmembrane region" description="Helical" evidence="1">
    <location>
        <begin position="12"/>
        <end position="33"/>
    </location>
</feature>
<keyword evidence="3" id="KW-1185">Reference proteome</keyword>
<dbReference type="AlphaFoldDB" id="A0A5B0DRA6"/>
<dbReference type="PANTHER" id="PTHR38592">
    <property type="entry name" value="BLL4819 PROTEIN"/>
    <property type="match status" value="1"/>
</dbReference>
<reference evidence="2 3" key="1">
    <citation type="submission" date="2019-08" db="EMBL/GenBank/DDBJ databases">
        <title>Aureimonas fodiniaquatilis sp. nov., isolated from a coal mine wastewater.</title>
        <authorList>
            <person name="Kim W."/>
        </authorList>
    </citation>
    <scope>NUCLEOTIDE SEQUENCE [LARGE SCALE GENOMIC DNA]</scope>
    <source>
        <strain evidence="2 3">CAU 1482</strain>
    </source>
</reference>
<feature type="transmembrane region" description="Helical" evidence="1">
    <location>
        <begin position="306"/>
        <end position="325"/>
    </location>
</feature>
<dbReference type="InterPro" id="IPR014550">
    <property type="entry name" value="UCP028704_OpgC"/>
</dbReference>
<dbReference type="Proteomes" id="UP000324738">
    <property type="component" value="Unassembled WGS sequence"/>
</dbReference>
<dbReference type="PANTHER" id="PTHR38592:SF3">
    <property type="entry name" value="BLL4819 PROTEIN"/>
    <property type="match status" value="1"/>
</dbReference>
<feature type="transmembrane region" description="Helical" evidence="1">
    <location>
        <begin position="239"/>
        <end position="257"/>
    </location>
</feature>
<evidence type="ECO:0008006" key="4">
    <source>
        <dbReference type="Google" id="ProtNLM"/>
    </source>
</evidence>
<feature type="transmembrane region" description="Helical" evidence="1">
    <location>
        <begin position="278"/>
        <end position="300"/>
    </location>
</feature>
<feature type="transmembrane region" description="Helical" evidence="1">
    <location>
        <begin position="360"/>
        <end position="379"/>
    </location>
</feature>
<proteinExistence type="predicted"/>
<feature type="transmembrane region" description="Helical" evidence="1">
    <location>
        <begin position="138"/>
        <end position="155"/>
    </location>
</feature>
<dbReference type="OrthoDB" id="9775975at2"/>
<evidence type="ECO:0000256" key="1">
    <source>
        <dbReference type="SAM" id="Phobius"/>
    </source>
</evidence>
<sequence length="395" mass="44098">MNRLEIIDGLRGYFLVFMMINHLNFTGGFQLVKLNHNQLAFVEDAQGFIFLSGLLVGLVYARKMQRGGFAAGAKAIWRRARQLYVYVLLALAALLVATAVLPGAAELWRPWIGDLSLTNPVRVVSALLMVFQPTYMDILPQYIFYMLFAPFALWLCLNGRWGVVAVVSLLLWMVAQLGLQKPFTEPLNSALAGDGPIGIRAHFNLLAWQIVFFSGVVLGALTSQNAINWGKVFSPRHSIIPLAALAICLFFLPLRVATGYGLMPDDMLQRFMPFEVRASFGLVYLLNFVAAASGVAWLLIAGPKHHYAYVRTLANGLIWLLKWPFLRLLGRHSLQVYAWHIVIVYAVIYIDLTTPEFSELTKSAMAILGISLMAIPALWRERGHSDQPPGHLSSR</sequence>
<dbReference type="PIRSF" id="PIRSF028704">
    <property type="entry name" value="UPC028704"/>
    <property type="match status" value="1"/>
</dbReference>
<evidence type="ECO:0000313" key="3">
    <source>
        <dbReference type="Proteomes" id="UP000324738"/>
    </source>
</evidence>
<comment type="caution">
    <text evidence="2">The sequence shown here is derived from an EMBL/GenBank/DDBJ whole genome shotgun (WGS) entry which is preliminary data.</text>
</comment>
<gene>
    <name evidence="2" type="ORF">FPY71_12250</name>
</gene>
<dbReference type="Pfam" id="PF10129">
    <property type="entry name" value="OpgC_C"/>
    <property type="match status" value="1"/>
</dbReference>